<keyword evidence="4" id="KW-1185">Reference proteome</keyword>
<feature type="region of interest" description="Disordered" evidence="1">
    <location>
        <begin position="693"/>
        <end position="751"/>
    </location>
</feature>
<dbReference type="Proteomes" id="UP001189429">
    <property type="component" value="Unassembled WGS sequence"/>
</dbReference>
<dbReference type="EMBL" id="CAUYUJ010015058">
    <property type="protein sequence ID" value="CAK0849402.1"/>
    <property type="molecule type" value="Genomic_DNA"/>
</dbReference>
<feature type="compositionally biased region" description="Basic and acidic residues" evidence="1">
    <location>
        <begin position="697"/>
        <end position="714"/>
    </location>
</feature>
<feature type="region of interest" description="Disordered" evidence="1">
    <location>
        <begin position="781"/>
        <end position="803"/>
    </location>
</feature>
<evidence type="ECO:0000313" key="4">
    <source>
        <dbReference type="Proteomes" id="UP001189429"/>
    </source>
</evidence>
<evidence type="ECO:0000313" key="3">
    <source>
        <dbReference type="EMBL" id="CAK0849402.1"/>
    </source>
</evidence>
<evidence type="ECO:0000256" key="1">
    <source>
        <dbReference type="SAM" id="MobiDB-lite"/>
    </source>
</evidence>
<feature type="region of interest" description="Disordered" evidence="1">
    <location>
        <begin position="607"/>
        <end position="675"/>
    </location>
</feature>
<feature type="compositionally biased region" description="Low complexity" evidence="1">
    <location>
        <begin position="663"/>
        <end position="672"/>
    </location>
</feature>
<reference evidence="3" key="1">
    <citation type="submission" date="2023-10" db="EMBL/GenBank/DDBJ databases">
        <authorList>
            <person name="Chen Y."/>
            <person name="Shah S."/>
            <person name="Dougan E. K."/>
            <person name="Thang M."/>
            <person name="Chan C."/>
        </authorList>
    </citation>
    <scope>NUCLEOTIDE SEQUENCE [LARGE SCALE GENOMIC DNA]</scope>
</reference>
<feature type="chain" id="PRO_5047278922" evidence="2">
    <location>
        <begin position="17"/>
        <end position="803"/>
    </location>
</feature>
<protein>
    <submittedName>
        <fullName evidence="3">Uncharacterized protein</fullName>
    </submittedName>
</protein>
<proteinExistence type="predicted"/>
<feature type="compositionally biased region" description="Low complexity" evidence="1">
    <location>
        <begin position="607"/>
        <end position="638"/>
    </location>
</feature>
<comment type="caution">
    <text evidence="3">The sequence shown here is derived from an EMBL/GenBank/DDBJ whole genome shotgun (WGS) entry which is preliminary data.</text>
</comment>
<accession>A0ABN9TU84</accession>
<feature type="compositionally biased region" description="Low complexity" evidence="1">
    <location>
        <begin position="462"/>
        <end position="510"/>
    </location>
</feature>
<feature type="region of interest" description="Disordered" evidence="1">
    <location>
        <begin position="462"/>
        <end position="512"/>
    </location>
</feature>
<feature type="region of interest" description="Disordered" evidence="1">
    <location>
        <begin position="306"/>
        <end position="330"/>
    </location>
</feature>
<evidence type="ECO:0000256" key="2">
    <source>
        <dbReference type="SAM" id="SignalP"/>
    </source>
</evidence>
<name>A0ABN9TU84_9DINO</name>
<feature type="signal peptide" evidence="2">
    <location>
        <begin position="1"/>
        <end position="16"/>
    </location>
</feature>
<gene>
    <name evidence="3" type="ORF">PCOR1329_LOCUS42093</name>
</gene>
<sequence length="803" mass="85830">MRCLALAGILLRTCSAVFFRPDGRGDHEAMACRDAAPGEWCHAAVRWAMETGHQRRPDWFPGDASQYSMRDFQALLHELGEAECPRPCPEDSGGQRLALALIQIQSSTVQSLAATFGLRAAEFDALMESSWEPKTRAGSLYTTAAGQPHRTGCHDTQPGSLCYHAVEWLHDRGLAKYPAWYPSLSEDSTMQEVQSVLHTLGKAGCPKPCQVGIAKRLEQSPDDMVLEVDDNGRQVLSEAYELADTSDCGDAMEGDWCYLSIQWLKNTGLDKHPDWYPTLTRDSSIGVFQTVLHRQGKMGCPLPCSSDSDAAEPVEELTTSRPEPTAEVSPNALRVRSELEECEDAKRDSSCDRAVTRVLNTGLWLHPEEYPELNPDCSRAEVQEHLFLRGQFGCARPCPKVHVAKHLRARRVKKRVEDMTAEDLTRFLNREWDGYVNSDEYDEYDEYEYRKVGAAAAAEAKGAGGPPAAAAAADGPAAQDSAGAAPAEGAGVAGEAPPAAAEGAPAAEAAADVEEGVGAEALPAVSNETAQEASEAQGLSPAEVADECRDARAGELCYQAVTWAMTKGILERPAWYPELSARSSFKEFQAHLHQTRGSLCPRPCAAAAEAPSAQGPTTEEPRATAAAAPPAEAQAPVANDSAPDAGRASGEHAEQSTGGAGAASGTVAADSAAHTEDHGVTNDTVAELNASVQEPAPKPDPEAADLWRPEAHDDTSEEFISEELLPVVDRYGRAGGNASNDPLQDVEQGDRELDKLWSTSDSTAAKSSARPVNTMALLEHGHGHQASHRLPPAGPIPMGLTEV</sequence>
<keyword evidence="2" id="KW-0732">Signal</keyword>
<organism evidence="3 4">
    <name type="scientific">Prorocentrum cordatum</name>
    <dbReference type="NCBI Taxonomy" id="2364126"/>
    <lineage>
        <taxon>Eukaryota</taxon>
        <taxon>Sar</taxon>
        <taxon>Alveolata</taxon>
        <taxon>Dinophyceae</taxon>
        <taxon>Prorocentrales</taxon>
        <taxon>Prorocentraceae</taxon>
        <taxon>Prorocentrum</taxon>
    </lineage>
</organism>